<evidence type="ECO:0000313" key="9">
    <source>
        <dbReference type="Proteomes" id="UP000014400"/>
    </source>
</evidence>
<reference evidence="8 9" key="1">
    <citation type="submission" date="2013-04" db="EMBL/GenBank/DDBJ databases">
        <title>The Genome Sequence of Sutterella wadsworthensis HGA0223.</title>
        <authorList>
            <consortium name="The Broad Institute Genomics Platform"/>
            <person name="Earl A."/>
            <person name="Ward D."/>
            <person name="Feldgarden M."/>
            <person name="Gevers D."/>
            <person name="Schmidt T.M."/>
            <person name="Dover J."/>
            <person name="Dai D."/>
            <person name="Walker B."/>
            <person name="Young S."/>
            <person name="Zeng Q."/>
            <person name="Gargeya S."/>
            <person name="Fitzgerald M."/>
            <person name="Haas B."/>
            <person name="Abouelleil A."/>
            <person name="Allen A.W."/>
            <person name="Alvarado L."/>
            <person name="Arachchi H.M."/>
            <person name="Berlin A.M."/>
            <person name="Chapman S.B."/>
            <person name="Gainer-Dewar J."/>
            <person name="Goldberg J."/>
            <person name="Griggs A."/>
            <person name="Gujja S."/>
            <person name="Hansen M."/>
            <person name="Howarth C."/>
            <person name="Imamovic A."/>
            <person name="Ireland A."/>
            <person name="Larimer J."/>
            <person name="McCowan C."/>
            <person name="Murphy C."/>
            <person name="Pearson M."/>
            <person name="Poon T.W."/>
            <person name="Priest M."/>
            <person name="Roberts A."/>
            <person name="Saif S."/>
            <person name="Shea T."/>
            <person name="Sisk P."/>
            <person name="Sykes S."/>
            <person name="Wortman J."/>
            <person name="Nusbaum C."/>
            <person name="Birren B."/>
        </authorList>
    </citation>
    <scope>NUCLEOTIDE SEQUENCE [LARGE SCALE GENOMIC DNA]</scope>
    <source>
        <strain evidence="8 9">HGA0223</strain>
    </source>
</reference>
<feature type="transmembrane region" description="Helical" evidence="7">
    <location>
        <begin position="457"/>
        <end position="479"/>
    </location>
</feature>
<dbReference type="Proteomes" id="UP000014400">
    <property type="component" value="Unassembled WGS sequence"/>
</dbReference>
<dbReference type="SUPFAM" id="SSF103473">
    <property type="entry name" value="MFS general substrate transporter"/>
    <property type="match status" value="1"/>
</dbReference>
<gene>
    <name evidence="8" type="ORF">HMPREF1476_00524</name>
</gene>
<keyword evidence="3" id="KW-1003">Cell membrane</keyword>
<dbReference type="HOGENOM" id="CLU_047399_0_0_4"/>
<comment type="subcellular location">
    <subcellularLocation>
        <location evidence="1">Cell membrane</location>
        <topology evidence="1">Multi-pass membrane protein</topology>
    </subcellularLocation>
</comment>
<keyword evidence="4 7" id="KW-0812">Transmembrane</keyword>
<comment type="caution">
    <text evidence="8">The sequence shown here is derived from an EMBL/GenBank/DDBJ whole genome shotgun (WGS) entry which is preliminary data.</text>
</comment>
<dbReference type="GO" id="GO:0022857">
    <property type="term" value="F:transmembrane transporter activity"/>
    <property type="evidence" value="ECO:0007669"/>
    <property type="project" value="InterPro"/>
</dbReference>
<keyword evidence="9" id="KW-1185">Reference proteome</keyword>
<evidence type="ECO:0000313" key="8">
    <source>
        <dbReference type="EMBL" id="EPE00888.1"/>
    </source>
</evidence>
<dbReference type="GO" id="GO:0005886">
    <property type="term" value="C:plasma membrane"/>
    <property type="evidence" value="ECO:0007669"/>
    <property type="project" value="UniProtKB-SubCell"/>
</dbReference>
<dbReference type="STRING" id="1203554.HMPREF1476_00524"/>
<evidence type="ECO:0000256" key="7">
    <source>
        <dbReference type="SAM" id="Phobius"/>
    </source>
</evidence>
<keyword evidence="6 7" id="KW-0472">Membrane</keyword>
<organism evidence="8 9">
    <name type="scientific">Sutterella wadsworthensis HGA0223</name>
    <dbReference type="NCBI Taxonomy" id="1203554"/>
    <lineage>
        <taxon>Bacteria</taxon>
        <taxon>Pseudomonadati</taxon>
        <taxon>Pseudomonadota</taxon>
        <taxon>Betaproteobacteria</taxon>
        <taxon>Burkholderiales</taxon>
        <taxon>Sutterellaceae</taxon>
        <taxon>Sutterella</taxon>
    </lineage>
</organism>
<dbReference type="EMBL" id="ATCF01000008">
    <property type="protein sequence ID" value="EPE00888.1"/>
    <property type="molecule type" value="Genomic_DNA"/>
</dbReference>
<feature type="transmembrane region" description="Helical" evidence="7">
    <location>
        <begin position="388"/>
        <end position="411"/>
    </location>
</feature>
<evidence type="ECO:0000256" key="5">
    <source>
        <dbReference type="ARBA" id="ARBA00022989"/>
    </source>
</evidence>
<evidence type="ECO:0000256" key="6">
    <source>
        <dbReference type="ARBA" id="ARBA00023136"/>
    </source>
</evidence>
<evidence type="ECO:0000256" key="2">
    <source>
        <dbReference type="ARBA" id="ARBA00022448"/>
    </source>
</evidence>
<accession>S3C3R0</accession>
<dbReference type="InterPro" id="IPR036259">
    <property type="entry name" value="MFS_trans_sf"/>
</dbReference>
<feature type="transmembrane region" description="Helical" evidence="7">
    <location>
        <begin position="67"/>
        <end position="92"/>
    </location>
</feature>
<feature type="transmembrane region" description="Helical" evidence="7">
    <location>
        <begin position="222"/>
        <end position="247"/>
    </location>
</feature>
<proteinExistence type="predicted"/>
<feature type="transmembrane region" description="Helical" evidence="7">
    <location>
        <begin position="104"/>
        <end position="124"/>
    </location>
</feature>
<sequence length="500" mass="54023">MRRRPATECCEIRICVSPCSRKYILRTALQFSSFTWLKLQFPNAPSSLKRGRPPSFRHKENRLKRGFYTIMAAQFLSSLADNALLIAAIALLASLGAPEWQTPLLKLFFVVSYVLLAAWVGIFADSMPKGRVMFLTNFLKAVGCLLMLFGGHPLLAYAIVGIGAAAYSPAKYGILTELLPAEKLVIANGWIEGLTVGSIILGVVLGGVLIKPEIASPILSLFHLNAIGLTSFAEAAIFAITFVYVAASIVNLAIPDTGARYPKQKFDPIDSIRGFMTSCRLLWHDRLGQISLSVTTLFWGAGAVLQFLVLKWCDHALGMTLSEGAVMQAVVSLGIAVGAVLAAARVPLVKSLSVLPMGIIMGALVMCMAFFTRADAPAGGIEIFGQSLSWAVIIASIGMIAVGICAGFFVVPMNALLQHRGHVLMSAGRSIAVQNFNENLSILTMLGVYSLLIKLDLSVPATMLTFGGFVMVSMALVILKHHRNQREFDSTHLIGEEKRH</sequence>
<dbReference type="AlphaFoldDB" id="S3C3R0"/>
<dbReference type="eggNOG" id="COG2814">
    <property type="taxonomic scope" value="Bacteria"/>
</dbReference>
<evidence type="ECO:0000256" key="4">
    <source>
        <dbReference type="ARBA" id="ARBA00022692"/>
    </source>
</evidence>
<feature type="transmembrane region" description="Helical" evidence="7">
    <location>
        <begin position="354"/>
        <end position="376"/>
    </location>
</feature>
<evidence type="ECO:0008006" key="10">
    <source>
        <dbReference type="Google" id="ProtNLM"/>
    </source>
</evidence>
<dbReference type="PANTHER" id="PTHR43266:SF2">
    <property type="entry name" value="MAJOR FACILITATOR SUPERFAMILY (MFS) PROFILE DOMAIN-CONTAINING PROTEIN"/>
    <property type="match status" value="1"/>
</dbReference>
<dbReference type="Pfam" id="PF07690">
    <property type="entry name" value="MFS_1"/>
    <property type="match status" value="1"/>
</dbReference>
<dbReference type="Gene3D" id="1.20.1250.20">
    <property type="entry name" value="MFS general substrate transporter like domains"/>
    <property type="match status" value="1"/>
</dbReference>
<dbReference type="NCBIfam" id="NF008397">
    <property type="entry name" value="PRK11195.1"/>
    <property type="match status" value="1"/>
</dbReference>
<dbReference type="InterPro" id="IPR011701">
    <property type="entry name" value="MFS"/>
</dbReference>
<dbReference type="PANTHER" id="PTHR43266">
    <property type="entry name" value="MACROLIDE-EFFLUX PROTEIN"/>
    <property type="match status" value="1"/>
</dbReference>
<feature type="transmembrane region" description="Helical" evidence="7">
    <location>
        <begin position="325"/>
        <end position="348"/>
    </location>
</feature>
<evidence type="ECO:0000256" key="3">
    <source>
        <dbReference type="ARBA" id="ARBA00022475"/>
    </source>
</evidence>
<feature type="transmembrane region" description="Helical" evidence="7">
    <location>
        <begin position="290"/>
        <end position="313"/>
    </location>
</feature>
<protein>
    <recommendedName>
        <fullName evidence="10">Lysophospholipid transporter LplT</fullName>
    </recommendedName>
</protein>
<dbReference type="PATRIC" id="fig|1203554.3.peg.510"/>
<feature type="transmembrane region" description="Helical" evidence="7">
    <location>
        <begin position="145"/>
        <end position="167"/>
    </location>
</feature>
<dbReference type="CDD" id="cd06173">
    <property type="entry name" value="MFS_MefA_like"/>
    <property type="match status" value="1"/>
</dbReference>
<keyword evidence="2" id="KW-0813">Transport</keyword>
<name>S3C3R0_9BURK</name>
<keyword evidence="5 7" id="KW-1133">Transmembrane helix</keyword>
<evidence type="ECO:0000256" key="1">
    <source>
        <dbReference type="ARBA" id="ARBA00004651"/>
    </source>
</evidence>